<dbReference type="SUPFAM" id="SSF52141">
    <property type="entry name" value="Uracil-DNA glycosylase-like"/>
    <property type="match status" value="1"/>
</dbReference>
<dbReference type="KEGG" id="fnf:BSQ88_05065"/>
<dbReference type="Gene3D" id="3.40.470.10">
    <property type="entry name" value="Uracil-DNA glycosylase-like domain"/>
    <property type="match status" value="1"/>
</dbReference>
<sequence length="190" mass="22154">MASYGIYREGGKNLERKKRITKESHHSGEKFESIIHPFPAFYEKNSIILILGSFPSVKSREENFFYGHPQNRFWKMLAKIFEEAFPETREKKKELLRKHRLAVWDVIHSCKIKGSSDSSIQDVIPNDLTEILNYSSIQKIICNGATSYKYYKKYQEKELGKEAISLPSTSPANATYSLERLVEIWKKELI</sequence>
<dbReference type="Pfam" id="PF03167">
    <property type="entry name" value="UDG"/>
    <property type="match status" value="1"/>
</dbReference>
<dbReference type="AlphaFoldDB" id="A0A162JCI0"/>
<reference evidence="2 3" key="1">
    <citation type="submission" date="2016-03" db="EMBL/GenBank/DDBJ databases">
        <title>Comparative genomics of human isolates of Fusobacterium necrophorum.</title>
        <authorList>
            <person name="Jensen A."/>
            <person name="Bank S."/>
            <person name="Andersen P.S."/>
            <person name="Kristensen L.H."/>
            <person name="Prag J."/>
        </authorList>
    </citation>
    <scope>NUCLEOTIDE SEQUENCE [LARGE SCALE GENOMIC DNA]</scope>
    <source>
        <strain evidence="2 3">LS_1264</strain>
    </source>
</reference>
<dbReference type="EMBL" id="LVEA01000001">
    <property type="protein sequence ID" value="KYL05529.1"/>
    <property type="molecule type" value="Genomic_DNA"/>
</dbReference>
<dbReference type="SMART" id="SM00986">
    <property type="entry name" value="UDG"/>
    <property type="match status" value="1"/>
</dbReference>
<dbReference type="NCBIfam" id="TIGR04274">
    <property type="entry name" value="hypoxanDNAglyco"/>
    <property type="match status" value="1"/>
</dbReference>
<feature type="domain" description="Uracil-DNA glycosylase-like" evidence="1">
    <location>
        <begin position="38"/>
        <end position="189"/>
    </location>
</feature>
<evidence type="ECO:0000313" key="2">
    <source>
        <dbReference type="EMBL" id="KYL05529.1"/>
    </source>
</evidence>
<proteinExistence type="predicted"/>
<gene>
    <name evidence="2" type="ORF">A2J07_01975</name>
</gene>
<protein>
    <submittedName>
        <fullName evidence="2">DNA-deoxyinosine glycosylase</fullName>
    </submittedName>
</protein>
<dbReference type="InterPro" id="IPR005122">
    <property type="entry name" value="Uracil-DNA_glycosylase-like"/>
</dbReference>
<dbReference type="eggNOG" id="COG3663">
    <property type="taxonomic scope" value="Bacteria"/>
</dbReference>
<name>A0A162JCI0_9FUSO</name>
<evidence type="ECO:0000259" key="1">
    <source>
        <dbReference type="SMART" id="SM00986"/>
    </source>
</evidence>
<comment type="caution">
    <text evidence="2">The sequence shown here is derived from an EMBL/GenBank/DDBJ whole genome shotgun (WGS) entry which is preliminary data.</text>
</comment>
<evidence type="ECO:0000313" key="3">
    <source>
        <dbReference type="Proteomes" id="UP000075816"/>
    </source>
</evidence>
<dbReference type="InterPro" id="IPR026353">
    <property type="entry name" value="Hypoxan-DNA_Glyclase"/>
</dbReference>
<dbReference type="InterPro" id="IPR036895">
    <property type="entry name" value="Uracil-DNA_glycosylase-like_sf"/>
</dbReference>
<accession>A0A162JCI0</accession>
<dbReference type="CDD" id="cd10032">
    <property type="entry name" value="UDG-F6_HDG"/>
    <property type="match status" value="1"/>
</dbReference>
<dbReference type="SMART" id="SM00987">
    <property type="entry name" value="UreE_C"/>
    <property type="match status" value="1"/>
</dbReference>
<organism evidence="2 3">
    <name type="scientific">Fusobacterium necrophorum subsp. funduliforme</name>
    <dbReference type="NCBI Taxonomy" id="143387"/>
    <lineage>
        <taxon>Bacteria</taxon>
        <taxon>Fusobacteriati</taxon>
        <taxon>Fusobacteriota</taxon>
        <taxon>Fusobacteriia</taxon>
        <taxon>Fusobacteriales</taxon>
        <taxon>Fusobacteriaceae</taxon>
        <taxon>Fusobacterium</taxon>
    </lineage>
</organism>
<dbReference type="Proteomes" id="UP000075816">
    <property type="component" value="Unassembled WGS sequence"/>
</dbReference>